<dbReference type="Pfam" id="PF20126">
    <property type="entry name" value="TumE"/>
    <property type="match status" value="1"/>
</dbReference>
<sequence length="95" mass="11277">MYHMKAELLFKDKYVYRDGAIREMVIWRLPAPDAERPHGLKYRLYYGQPGQCLVRYDNEQGKGDHRHYRDGEGSVQQLMVDFKGDIEQLRGNQDD</sequence>
<dbReference type="EMBL" id="PKUN01000002">
    <property type="protein sequence ID" value="PLX63283.1"/>
    <property type="molecule type" value="Genomic_DNA"/>
</dbReference>
<name>A0A2N6D0U2_9GAMM</name>
<proteinExistence type="predicted"/>
<dbReference type="AlphaFoldDB" id="A0A2N6D0U2"/>
<gene>
    <name evidence="1" type="ORF">C0630_02000</name>
</gene>
<comment type="caution">
    <text evidence="1">The sequence shown here is derived from an EMBL/GenBank/DDBJ whole genome shotgun (WGS) entry which is preliminary data.</text>
</comment>
<organism evidence="1 2">
    <name type="scientific">Sedimenticola selenatireducens</name>
    <dbReference type="NCBI Taxonomy" id="191960"/>
    <lineage>
        <taxon>Bacteria</taxon>
        <taxon>Pseudomonadati</taxon>
        <taxon>Pseudomonadota</taxon>
        <taxon>Gammaproteobacteria</taxon>
        <taxon>Chromatiales</taxon>
        <taxon>Sedimenticolaceae</taxon>
        <taxon>Sedimenticola</taxon>
    </lineage>
</organism>
<dbReference type="Proteomes" id="UP000235015">
    <property type="component" value="Unassembled WGS sequence"/>
</dbReference>
<accession>A0A2N6D0U2</accession>
<dbReference type="STRING" id="1111735.GCA_000428045_02669"/>
<evidence type="ECO:0000313" key="2">
    <source>
        <dbReference type="Proteomes" id="UP000235015"/>
    </source>
</evidence>
<protein>
    <submittedName>
        <fullName evidence="1">Uncharacterized protein</fullName>
    </submittedName>
</protein>
<reference evidence="1 2" key="1">
    <citation type="submission" date="2017-11" db="EMBL/GenBank/DDBJ databases">
        <title>Genome-resolved metagenomics identifies genetic mobility, metabolic interactions, and unexpected diversity in perchlorate-reducing communities.</title>
        <authorList>
            <person name="Barnum T.P."/>
            <person name="Figueroa I.A."/>
            <person name="Carlstrom C.I."/>
            <person name="Lucas L.N."/>
            <person name="Engelbrektson A.L."/>
            <person name="Coates J.D."/>
        </authorList>
    </citation>
    <scope>NUCLEOTIDE SEQUENCE [LARGE SCALE GENOMIC DNA]</scope>
    <source>
        <strain evidence="1">BM301</strain>
    </source>
</reference>
<evidence type="ECO:0000313" key="1">
    <source>
        <dbReference type="EMBL" id="PLX63283.1"/>
    </source>
</evidence>
<dbReference type="InterPro" id="IPR045397">
    <property type="entry name" value="TumE-like"/>
</dbReference>